<evidence type="ECO:0000313" key="3">
    <source>
        <dbReference type="EMBL" id="GEP59368.1"/>
    </source>
</evidence>
<dbReference type="SMART" id="SM00028">
    <property type="entry name" value="TPR"/>
    <property type="match status" value="2"/>
</dbReference>
<dbReference type="InterPro" id="IPR011990">
    <property type="entry name" value="TPR-like_helical_dom_sf"/>
</dbReference>
<feature type="chain" id="PRO_5021818748" evidence="2">
    <location>
        <begin position="45"/>
        <end position="352"/>
    </location>
</feature>
<accession>A0A512NK96</accession>
<feature type="repeat" description="TPR" evidence="1">
    <location>
        <begin position="201"/>
        <end position="234"/>
    </location>
</feature>
<dbReference type="Pfam" id="PF14559">
    <property type="entry name" value="TPR_19"/>
    <property type="match status" value="1"/>
</dbReference>
<name>A0A512NK96_9HYPH</name>
<protein>
    <submittedName>
        <fullName evidence="3">Uncharacterized protein</fullName>
    </submittedName>
</protein>
<evidence type="ECO:0000313" key="4">
    <source>
        <dbReference type="Proteomes" id="UP000321058"/>
    </source>
</evidence>
<proteinExistence type="predicted"/>
<keyword evidence="4" id="KW-1185">Reference proteome</keyword>
<organism evidence="3 4">
    <name type="scientific">Reyranella soli</name>
    <dbReference type="NCBI Taxonomy" id="1230389"/>
    <lineage>
        <taxon>Bacteria</taxon>
        <taxon>Pseudomonadati</taxon>
        <taxon>Pseudomonadota</taxon>
        <taxon>Alphaproteobacteria</taxon>
        <taxon>Hyphomicrobiales</taxon>
        <taxon>Reyranellaceae</taxon>
        <taxon>Reyranella</taxon>
    </lineage>
</organism>
<dbReference type="PROSITE" id="PS50005">
    <property type="entry name" value="TPR"/>
    <property type="match status" value="1"/>
</dbReference>
<dbReference type="InterPro" id="IPR019734">
    <property type="entry name" value="TPR_rpt"/>
</dbReference>
<evidence type="ECO:0000256" key="1">
    <source>
        <dbReference type="PROSITE-ProRule" id="PRU00339"/>
    </source>
</evidence>
<reference evidence="3 4" key="1">
    <citation type="submission" date="2019-07" db="EMBL/GenBank/DDBJ databases">
        <title>Whole genome shotgun sequence of Reyranella soli NBRC 108950.</title>
        <authorList>
            <person name="Hosoyama A."/>
            <person name="Uohara A."/>
            <person name="Ohji S."/>
            <person name="Ichikawa N."/>
        </authorList>
    </citation>
    <scope>NUCLEOTIDE SEQUENCE [LARGE SCALE GENOMIC DNA]</scope>
    <source>
        <strain evidence="3 4">NBRC 108950</strain>
    </source>
</reference>
<dbReference type="Gene3D" id="1.25.40.10">
    <property type="entry name" value="Tetratricopeptide repeat domain"/>
    <property type="match status" value="1"/>
</dbReference>
<dbReference type="AlphaFoldDB" id="A0A512NK96"/>
<feature type="signal peptide" evidence="2">
    <location>
        <begin position="1"/>
        <end position="44"/>
    </location>
</feature>
<comment type="caution">
    <text evidence="3">The sequence shown here is derived from an EMBL/GenBank/DDBJ whole genome shotgun (WGS) entry which is preliminary data.</text>
</comment>
<keyword evidence="2" id="KW-0732">Signal</keyword>
<dbReference type="EMBL" id="BKAJ01000127">
    <property type="protein sequence ID" value="GEP59368.1"/>
    <property type="molecule type" value="Genomic_DNA"/>
</dbReference>
<gene>
    <name evidence="3" type="ORF">RSO01_65340</name>
</gene>
<keyword evidence="1" id="KW-0802">TPR repeat</keyword>
<dbReference type="Proteomes" id="UP000321058">
    <property type="component" value="Unassembled WGS sequence"/>
</dbReference>
<sequence>MEGHRQSADAVTGPLCQIARMQPKIARILVAFALLVTACSGASAQRNAVEAWDPSARDFGRLPVEPNMPSDARNSTLEALNKILASSKLSDFDRSIYLSIRAYQLNRVGRQTDSQKDIAAMGKVLPTAWQLVLSSTLPELAGGGDRAAALRTLDSALQQKPGDSWLVIAQARVYMQLADFQRALALLDEALAGSTSPADRRSALYYRGHAYFDLGQYAQAADDFDATLAGRPSFRARLGPLLWRYAAQVRARRDARALLAKDVGNENLSEWPAPIAKFLLGKMSAGELEVTAETDEAASRTNGKCAASFFIGIDALRRGDKQRAREQLQLTQARCPTVSELNWAAASELKRL</sequence>
<evidence type="ECO:0000256" key="2">
    <source>
        <dbReference type="SAM" id="SignalP"/>
    </source>
</evidence>
<dbReference type="SUPFAM" id="SSF48452">
    <property type="entry name" value="TPR-like"/>
    <property type="match status" value="1"/>
</dbReference>